<feature type="compositionally biased region" description="Low complexity" evidence="2">
    <location>
        <begin position="28"/>
        <end position="43"/>
    </location>
</feature>
<organism evidence="4">
    <name type="scientific">Grosmannia clavigera (strain kw1407 / UAMH 11150)</name>
    <name type="common">Blue stain fungus</name>
    <name type="synonym">Graphiocladiella clavigera</name>
    <dbReference type="NCBI Taxonomy" id="655863"/>
    <lineage>
        <taxon>Eukaryota</taxon>
        <taxon>Fungi</taxon>
        <taxon>Dikarya</taxon>
        <taxon>Ascomycota</taxon>
        <taxon>Pezizomycotina</taxon>
        <taxon>Sordariomycetes</taxon>
        <taxon>Sordariomycetidae</taxon>
        <taxon>Ophiostomatales</taxon>
        <taxon>Ophiostomataceae</taxon>
        <taxon>Leptographium</taxon>
    </lineage>
</organism>
<dbReference type="HOGENOM" id="CLU_014569_0_0_1"/>
<protein>
    <submittedName>
        <fullName evidence="3">Uncharacterized protein</fullName>
    </submittedName>
</protein>
<dbReference type="eggNOG" id="ENOG502RY7V">
    <property type="taxonomic scope" value="Eukaryota"/>
</dbReference>
<dbReference type="OrthoDB" id="4495335at2759"/>
<feature type="region of interest" description="Disordered" evidence="2">
    <location>
        <begin position="163"/>
        <end position="187"/>
    </location>
</feature>
<sequence length="791" mass="86809">MDVESSRSGSPTPLQVASPERINKQRESALFSADSSSLGFSSSTASVTDKISQFNSLASQSKQLERKTADAALKRAMLGREEAEAEMRRCRDEVRQLRKQMEEGRDRERRVGERLETVMENYGRSKETHAHTQALWEKEIRRARKETFKSQSTVVKLQEELKAARSSTKAAQEALEHEKQRSKAREQEAFQARYELVGCQEQLQQAQQMVKTLEQERDAFKSLAKSEEDMVRIASEGRLPLPPPDEQEKEEEEKAEEEAQAETKEDDMADDTPAQSETEQVLALAKTRRKSGKPCKSSASLLDIQSSAASEAEIDELTRQWQWEKQRADRASELVEYLEAECHLRACSCARKRPRSSTLESARKRPALGIEADVGERVILGDKASIITSSTAQIRANMQPIAKKMRQEDSSLYAPEDGVFRTVSQQMTEESQEMQDLQDAHEASVTSVATTAVAASTRSEEQPETSLHKAETVVVAEIDTATGNETAEEPSMYARSPSAEPPSFAVLAKKRTSLLSLLDAPHRNGGEATPGFHFHVPTTSVAPDIPADMVDTADVADTADTVEPTRQRTSATAQAFMRLANAIDSGERRSASSVGAADESRSFSATYTTAPEIRHSDVQDYMELDVEPEQQQQPVAEEAGDGPYAVKTTVTRVPLREETAEPSLAQRLMAAQRTPTQRSTSDHSDVGSESSFDVTTPALTPTMSREECLAQIRERRGRARSVAGSQRTARSGSVSSSGRRSVAATAAPAASTASAASAAPPVVAPRRPVTPGSDRRDVSAPVRRTGSVRRR</sequence>
<dbReference type="PANTHER" id="PTHR42041">
    <property type="entry name" value="DNA ENDONUCLEASE ACTIVATOR CTP1 C-TERMINAL DOMAIN-CONTAINING PROTEIN"/>
    <property type="match status" value="1"/>
</dbReference>
<evidence type="ECO:0000313" key="3">
    <source>
        <dbReference type="EMBL" id="EFX06407.1"/>
    </source>
</evidence>
<evidence type="ECO:0000313" key="4">
    <source>
        <dbReference type="Proteomes" id="UP000007796"/>
    </source>
</evidence>
<feature type="region of interest" description="Disordered" evidence="2">
    <location>
        <begin position="221"/>
        <end position="301"/>
    </location>
</feature>
<name>F0X721_GROCL</name>
<dbReference type="EMBL" id="GL629729">
    <property type="protein sequence ID" value="EFX06407.1"/>
    <property type="molecule type" value="Genomic_DNA"/>
</dbReference>
<dbReference type="STRING" id="655863.F0X721"/>
<dbReference type="AlphaFoldDB" id="F0X721"/>
<reference evidence="3 4" key="1">
    <citation type="journal article" date="2011" name="Proc. Natl. Acad. Sci. U.S.A.">
        <title>Genome and transcriptome analyses of the mountain pine beetle-fungal symbiont Grosmannia clavigera, a lodgepole pine pathogen.</title>
        <authorList>
            <person name="DiGuistini S."/>
            <person name="Wang Y."/>
            <person name="Liao N.Y."/>
            <person name="Taylor G."/>
            <person name="Tanguay P."/>
            <person name="Feau N."/>
            <person name="Henrissat B."/>
            <person name="Chan S.K."/>
            <person name="Hesse-Orce U."/>
            <person name="Alamouti S.M."/>
            <person name="Tsui C.K.M."/>
            <person name="Docking R.T."/>
            <person name="Levasseur A."/>
            <person name="Haridas S."/>
            <person name="Robertson G."/>
            <person name="Birol I."/>
            <person name="Holt R.A."/>
            <person name="Marra M.A."/>
            <person name="Hamelin R.C."/>
            <person name="Hirst M."/>
            <person name="Jones S.J.M."/>
            <person name="Bohlmann J."/>
            <person name="Breuil C."/>
        </authorList>
    </citation>
    <scope>NUCLEOTIDE SEQUENCE [LARGE SCALE GENOMIC DNA]</scope>
    <source>
        <strain evidence="4">kw1407 / UAMH 11150</strain>
    </source>
</reference>
<accession>F0X721</accession>
<feature type="region of interest" description="Disordered" evidence="2">
    <location>
        <begin position="1"/>
        <end position="43"/>
    </location>
</feature>
<dbReference type="RefSeq" id="XP_014175889.1">
    <property type="nucleotide sequence ID" value="XM_014320414.1"/>
</dbReference>
<dbReference type="PANTHER" id="PTHR42041:SF1">
    <property type="entry name" value="DNA ENDONUCLEASE ACTIVATOR CTP1 C-TERMINAL DOMAIN-CONTAINING PROTEIN"/>
    <property type="match status" value="1"/>
</dbReference>
<keyword evidence="4" id="KW-1185">Reference proteome</keyword>
<feature type="compositionally biased region" description="Polar residues" evidence="2">
    <location>
        <begin position="687"/>
        <end position="703"/>
    </location>
</feature>
<dbReference type="Proteomes" id="UP000007796">
    <property type="component" value="Unassembled WGS sequence"/>
</dbReference>
<dbReference type="InParanoid" id="F0X721"/>
<evidence type="ECO:0000256" key="2">
    <source>
        <dbReference type="SAM" id="MobiDB-lite"/>
    </source>
</evidence>
<feature type="compositionally biased region" description="Basic and acidic residues" evidence="2">
    <location>
        <begin position="704"/>
        <end position="714"/>
    </location>
</feature>
<evidence type="ECO:0000256" key="1">
    <source>
        <dbReference type="SAM" id="Coils"/>
    </source>
</evidence>
<feature type="compositionally biased region" description="Basic and acidic residues" evidence="2">
    <location>
        <begin position="221"/>
        <end position="231"/>
    </location>
</feature>
<feature type="compositionally biased region" description="Basic and acidic residues" evidence="2">
    <location>
        <begin position="174"/>
        <end position="187"/>
    </location>
</feature>
<feature type="coiled-coil region" evidence="1">
    <location>
        <begin position="73"/>
        <end position="107"/>
    </location>
</feature>
<keyword evidence="1" id="KW-0175">Coiled coil</keyword>
<feature type="compositionally biased region" description="Acidic residues" evidence="2">
    <location>
        <begin position="245"/>
        <end position="270"/>
    </location>
</feature>
<proteinExistence type="predicted"/>
<feature type="region of interest" description="Disordered" evidence="2">
    <location>
        <begin position="670"/>
        <end position="791"/>
    </location>
</feature>
<feature type="compositionally biased region" description="Polar residues" evidence="2">
    <location>
        <begin position="1"/>
        <end position="15"/>
    </location>
</feature>
<feature type="compositionally biased region" description="Low complexity" evidence="2">
    <location>
        <begin position="727"/>
        <end position="771"/>
    </location>
</feature>
<dbReference type="GeneID" id="25980193"/>
<gene>
    <name evidence="3" type="ORF">CMQ_6728</name>
</gene>